<keyword evidence="5 16" id="KW-0138">CF(0)</keyword>
<evidence type="ECO:0000256" key="9">
    <source>
        <dbReference type="ARBA" id="ARBA00023065"/>
    </source>
</evidence>
<evidence type="ECO:0000256" key="13">
    <source>
        <dbReference type="ARBA" id="ARBA00025614"/>
    </source>
</evidence>
<comment type="subcellular location">
    <subcellularLocation>
        <location evidence="1">Cell inner membrane</location>
        <topology evidence="1">Single-pass membrane protein</topology>
    </subcellularLocation>
    <subcellularLocation>
        <location evidence="16">Cell membrane</location>
        <topology evidence="16">Single-pass membrane protein</topology>
    </subcellularLocation>
</comment>
<evidence type="ECO:0000256" key="8">
    <source>
        <dbReference type="ARBA" id="ARBA00022989"/>
    </source>
</evidence>
<evidence type="ECO:0000256" key="7">
    <source>
        <dbReference type="ARBA" id="ARBA00022781"/>
    </source>
</evidence>
<evidence type="ECO:0000256" key="4">
    <source>
        <dbReference type="ARBA" id="ARBA00022475"/>
    </source>
</evidence>
<dbReference type="PANTHER" id="PTHR33445:SF1">
    <property type="entry name" value="ATP SYNTHASE SUBUNIT B"/>
    <property type="match status" value="1"/>
</dbReference>
<sequence>MDATFWALVSLIIFLAIVVYLKVPSMVARALDERAERIKKELEEARSLREEAQQLLAEYHRKRKEAEKEASDIVAAAEREAKSLLEEAKRATEEYVARRNKLAEEKIATAEADAVNAVRATAVDLAVAAAGKVIAEKVDGAAAGKLFKDALAQVKTNLN</sequence>
<dbReference type="CDD" id="cd06503">
    <property type="entry name" value="ATP-synt_Fo_b"/>
    <property type="match status" value="1"/>
</dbReference>
<keyword evidence="11 16" id="KW-0066">ATP synthesis</keyword>
<evidence type="ECO:0000256" key="5">
    <source>
        <dbReference type="ARBA" id="ARBA00022547"/>
    </source>
</evidence>
<evidence type="ECO:0000256" key="11">
    <source>
        <dbReference type="ARBA" id="ARBA00023310"/>
    </source>
</evidence>
<dbReference type="EMBL" id="JBHSEL010000120">
    <property type="protein sequence ID" value="MFC4626021.1"/>
    <property type="molecule type" value="Genomic_DNA"/>
</dbReference>
<comment type="caution">
    <text evidence="19">The sequence shown here is derived from an EMBL/GenBank/DDBJ whole genome shotgun (WGS) entry which is preliminary data.</text>
</comment>
<proteinExistence type="inferred from homology"/>
<dbReference type="HAMAP" id="MF_01398">
    <property type="entry name" value="ATP_synth_b_bprime"/>
    <property type="match status" value="1"/>
</dbReference>
<evidence type="ECO:0000256" key="16">
    <source>
        <dbReference type="HAMAP-Rule" id="MF_01398"/>
    </source>
</evidence>
<evidence type="ECO:0000256" key="3">
    <source>
        <dbReference type="ARBA" id="ARBA00022448"/>
    </source>
</evidence>
<evidence type="ECO:0000256" key="17">
    <source>
        <dbReference type="RuleBase" id="RU003848"/>
    </source>
</evidence>
<protein>
    <recommendedName>
        <fullName evidence="16">ATP synthase subunit b</fullName>
    </recommendedName>
    <alternativeName>
        <fullName evidence="16">ATP synthase F(0) sector subunit b</fullName>
    </alternativeName>
    <alternativeName>
        <fullName evidence="16">ATPase subunit I</fullName>
    </alternativeName>
    <alternativeName>
        <fullName evidence="16">F-type ATPase subunit b</fullName>
        <shortName evidence="16">F-ATPase subunit b</shortName>
    </alternativeName>
</protein>
<dbReference type="PANTHER" id="PTHR33445">
    <property type="entry name" value="ATP SYNTHASE SUBUNIT B', CHLOROPLASTIC"/>
    <property type="match status" value="1"/>
</dbReference>
<feature type="transmembrane region" description="Helical" evidence="16">
    <location>
        <begin position="6"/>
        <end position="31"/>
    </location>
</feature>
<evidence type="ECO:0000313" key="20">
    <source>
        <dbReference type="Proteomes" id="UP001596042"/>
    </source>
</evidence>
<reference evidence="20" key="1">
    <citation type="journal article" date="2019" name="Int. J. Syst. Evol. Microbiol.">
        <title>The Global Catalogue of Microorganisms (GCM) 10K type strain sequencing project: providing services to taxonomists for standard genome sequencing and annotation.</title>
        <authorList>
            <consortium name="The Broad Institute Genomics Platform"/>
            <consortium name="The Broad Institute Genome Sequencing Center for Infectious Disease"/>
            <person name="Wu L."/>
            <person name="Ma J."/>
        </authorList>
    </citation>
    <scope>NUCLEOTIDE SEQUENCE [LARGE SCALE GENOMIC DNA]</scope>
    <source>
        <strain evidence="20">CGMCC 1.15731</strain>
    </source>
</reference>
<keyword evidence="4 16" id="KW-1003">Cell membrane</keyword>
<dbReference type="InterPro" id="IPR005864">
    <property type="entry name" value="ATP_synth_F0_bsu_bac"/>
</dbReference>
<keyword evidence="7 16" id="KW-0375">Hydrogen ion transport</keyword>
<keyword evidence="18" id="KW-0175">Coiled coil</keyword>
<dbReference type="Proteomes" id="UP001596042">
    <property type="component" value="Unassembled WGS sequence"/>
</dbReference>
<evidence type="ECO:0000256" key="15">
    <source>
        <dbReference type="ARBA" id="ARBA00026054"/>
    </source>
</evidence>
<accession>A0ABV9H6M2</accession>
<feature type="coiled-coil region" evidence="18">
    <location>
        <begin position="28"/>
        <end position="120"/>
    </location>
</feature>
<keyword evidence="20" id="KW-1185">Reference proteome</keyword>
<keyword evidence="9 16" id="KW-0406">Ion transport</keyword>
<evidence type="ECO:0000256" key="10">
    <source>
        <dbReference type="ARBA" id="ARBA00023136"/>
    </source>
</evidence>
<evidence type="ECO:0000256" key="14">
    <source>
        <dbReference type="ARBA" id="ARBA00025830"/>
    </source>
</evidence>
<dbReference type="NCBIfam" id="TIGR01144">
    <property type="entry name" value="ATP_synt_b"/>
    <property type="match status" value="1"/>
</dbReference>
<comment type="similarity">
    <text evidence="2 16 17">Belongs to the ATPase B chain family.</text>
</comment>
<dbReference type="Pfam" id="PF00430">
    <property type="entry name" value="ATP-synt_B"/>
    <property type="match status" value="1"/>
</dbReference>
<comment type="function">
    <text evidence="13">Component of the F(0) channel, it forms part of the peripheral stalk, linking F(1) to F(0). The b'-subunit is a diverged and duplicated form of b found in plants and photosynthetic bacteria.</text>
</comment>
<evidence type="ECO:0000256" key="18">
    <source>
        <dbReference type="SAM" id="Coils"/>
    </source>
</evidence>
<comment type="subunit">
    <text evidence="15">F-type ATPases have 2 components, F(1) - the catalytic core - and F(0) - the membrane proton channel. F(1) has five subunits: alpha(3), beta(3), gamma(1), delta(1), epsilon(1). F(0) has four main subunits: a(1), b(2) and c(10-14). The alpha and beta chains form an alternating ring which encloses part of the gamma chain. F(1) is attached to F(0) by a central stalk formed by the gamma and epsilon chains, while a peripheral stalk is formed by the delta and b chains.</text>
</comment>
<keyword evidence="6 16" id="KW-0812">Transmembrane</keyword>
<evidence type="ECO:0000256" key="2">
    <source>
        <dbReference type="ARBA" id="ARBA00005513"/>
    </source>
</evidence>
<dbReference type="NCBIfam" id="NF006611">
    <property type="entry name" value="PRK09173.1"/>
    <property type="match status" value="1"/>
</dbReference>
<comment type="function">
    <text evidence="12 16">F(1)F(0) ATP synthase produces ATP from ADP in the presence of a proton or sodium gradient. F-type ATPases consist of two structural domains, F(1) containing the extramembraneous catalytic core and F(0) containing the membrane proton channel, linked together by a central stalk and a peripheral stalk. During catalysis, ATP synthesis in the catalytic domain of F(1) is coupled via a rotary mechanism of the central stalk subunits to proton translocation.</text>
</comment>
<organism evidence="19 20">
    <name type="scientific">Daeguia caeni</name>
    <dbReference type="NCBI Taxonomy" id="439612"/>
    <lineage>
        <taxon>Bacteria</taxon>
        <taxon>Pseudomonadati</taxon>
        <taxon>Pseudomonadota</taxon>
        <taxon>Alphaproteobacteria</taxon>
        <taxon>Hyphomicrobiales</taxon>
        <taxon>Brucellaceae</taxon>
        <taxon>Daeguia</taxon>
    </lineage>
</organism>
<keyword evidence="10 16" id="KW-0472">Membrane</keyword>
<keyword evidence="3 16" id="KW-0813">Transport</keyword>
<evidence type="ECO:0000256" key="1">
    <source>
        <dbReference type="ARBA" id="ARBA00004377"/>
    </source>
</evidence>
<gene>
    <name evidence="16" type="primary">atpF</name>
    <name evidence="19" type="ORF">ACFO1V_12530</name>
</gene>
<evidence type="ECO:0000313" key="19">
    <source>
        <dbReference type="EMBL" id="MFC4626021.1"/>
    </source>
</evidence>
<evidence type="ECO:0000256" key="12">
    <source>
        <dbReference type="ARBA" id="ARBA00025198"/>
    </source>
</evidence>
<dbReference type="InterPro" id="IPR002146">
    <property type="entry name" value="ATP_synth_b/b'su_bac/chlpt"/>
</dbReference>
<dbReference type="RefSeq" id="WP_374833116.1">
    <property type="nucleotide sequence ID" value="NZ_JBHEEZ010000021.1"/>
</dbReference>
<keyword evidence="8 16" id="KW-1133">Transmembrane helix</keyword>
<name>A0ABV9H6M2_9HYPH</name>
<evidence type="ECO:0000256" key="6">
    <source>
        <dbReference type="ARBA" id="ARBA00022692"/>
    </source>
</evidence>
<comment type="subunit">
    <text evidence="14 16">F-type ATPases have 2 components, F(1) - the catalytic core - and F(0) - the membrane proton channel. F(1) has five subunits: alpha(3), beta(3), gamma(1), delta(1), epsilon(1). F(0) has three main subunits: a(1), b(2) and c(10-14). The alpha and beta chains form an alternating ring which encloses part of the gamma chain. F(1) is attached to F(0) by a central stalk formed by the gamma and epsilon chains, while a peripheral stalk is formed by the delta and b chains.</text>
</comment>
<dbReference type="InterPro" id="IPR050059">
    <property type="entry name" value="ATP_synthase_B_chain"/>
</dbReference>